<dbReference type="CDD" id="cd01949">
    <property type="entry name" value="GGDEF"/>
    <property type="match status" value="1"/>
</dbReference>
<evidence type="ECO:0000256" key="2">
    <source>
        <dbReference type="ARBA" id="ARBA00034247"/>
    </source>
</evidence>
<feature type="compositionally biased region" description="Polar residues" evidence="3">
    <location>
        <begin position="450"/>
        <end position="459"/>
    </location>
</feature>
<dbReference type="InterPro" id="IPR000160">
    <property type="entry name" value="GGDEF_dom"/>
</dbReference>
<protein>
    <recommendedName>
        <fullName evidence="1">diguanylate cyclase</fullName>
        <ecNumber evidence="1">2.7.7.65</ecNumber>
    </recommendedName>
</protein>
<keyword evidence="8" id="KW-1185">Reference proteome</keyword>
<dbReference type="SMART" id="SM00267">
    <property type="entry name" value="GGDEF"/>
    <property type="match status" value="1"/>
</dbReference>
<reference evidence="7 8" key="1">
    <citation type="submission" date="2021-08" db="EMBL/GenBank/DDBJ databases">
        <authorList>
            <person name="Peeters C."/>
        </authorList>
    </citation>
    <scope>NUCLEOTIDE SEQUENCE [LARGE SCALE GENOMIC DNA]</scope>
    <source>
        <strain evidence="7 8">LMG 32289</strain>
    </source>
</reference>
<evidence type="ECO:0000259" key="6">
    <source>
        <dbReference type="PROSITE" id="PS50887"/>
    </source>
</evidence>
<evidence type="ECO:0000256" key="4">
    <source>
        <dbReference type="SAM" id="Phobius"/>
    </source>
</evidence>
<feature type="region of interest" description="Disordered" evidence="3">
    <location>
        <begin position="440"/>
        <end position="459"/>
    </location>
</feature>
<feature type="transmembrane region" description="Helical" evidence="4">
    <location>
        <begin position="128"/>
        <end position="146"/>
    </location>
</feature>
<dbReference type="EMBL" id="CAJZAG010000011">
    <property type="protein sequence ID" value="CAG9183148.1"/>
    <property type="molecule type" value="Genomic_DNA"/>
</dbReference>
<dbReference type="PROSITE" id="PS50887">
    <property type="entry name" value="GGDEF"/>
    <property type="match status" value="1"/>
</dbReference>
<feature type="transmembrane region" description="Helical" evidence="4">
    <location>
        <begin position="174"/>
        <end position="192"/>
    </location>
</feature>
<dbReference type="EC" id="2.7.7.65" evidence="1"/>
<feature type="transmembrane region" description="Helical" evidence="4">
    <location>
        <begin position="152"/>
        <end position="169"/>
    </location>
</feature>
<sequence>MSGRMCRRRTGAGQFVLHCTLLVSASPTLKAAVHTDFSIDSVRVEFVDPDTERDFQRHHLDRTRASLRLTLVFCSLFYVAFSLTDFAALGYGTPALVLLVGRLLVAFTACFGLYMVRDEIHTIAPHRMAASAAEIVGMAVFMLVVWYRAGELPWHAMSLCIMLVVVYVFIPNRLITSVAIAFAATLAFIVIALERGELKPSDDITMSMLLLLVNSFGIVAARRYHQLWRDEYRVLMELKHLSIRDHLSGCFNRRHLHATLLPSEMMRARKGRQWITLMVCDIDHFKRINDSYGHQSGDAVLQHVAGTLQAMTRGELDSVVRYGGEEFLLVLPQTDLERGMRVAERLRAAVEQNPIPDVSGKEIAATMSIGVLSANFATIRRTVSEATLIAAADALLYDAKKSGRNSIRCLQWTDELSRAGAHPGNLPFPLTGLDIDTRGRAALADGPPTQGRSEPSITG</sequence>
<comment type="catalytic activity">
    <reaction evidence="2">
        <text>2 GTP = 3',3'-c-di-GMP + 2 diphosphate</text>
        <dbReference type="Rhea" id="RHEA:24898"/>
        <dbReference type="ChEBI" id="CHEBI:33019"/>
        <dbReference type="ChEBI" id="CHEBI:37565"/>
        <dbReference type="ChEBI" id="CHEBI:58805"/>
        <dbReference type="EC" id="2.7.7.65"/>
    </reaction>
</comment>
<evidence type="ECO:0000313" key="7">
    <source>
        <dbReference type="EMBL" id="CAG9183148.1"/>
    </source>
</evidence>
<dbReference type="PANTHER" id="PTHR45138">
    <property type="entry name" value="REGULATORY COMPONENTS OF SENSORY TRANSDUCTION SYSTEM"/>
    <property type="match status" value="1"/>
</dbReference>
<dbReference type="PANTHER" id="PTHR45138:SF9">
    <property type="entry name" value="DIGUANYLATE CYCLASE DGCM-RELATED"/>
    <property type="match status" value="1"/>
</dbReference>
<dbReference type="InterPro" id="IPR043128">
    <property type="entry name" value="Rev_trsase/Diguanyl_cyclase"/>
</dbReference>
<dbReference type="Proteomes" id="UP000706525">
    <property type="component" value="Unassembled WGS sequence"/>
</dbReference>
<evidence type="ECO:0000256" key="5">
    <source>
        <dbReference type="SAM" id="SignalP"/>
    </source>
</evidence>
<evidence type="ECO:0000256" key="3">
    <source>
        <dbReference type="SAM" id="MobiDB-lite"/>
    </source>
</evidence>
<keyword evidence="5" id="KW-0732">Signal</keyword>
<gene>
    <name evidence="7" type="ORF">LMG32289_05293</name>
</gene>
<feature type="transmembrane region" description="Helical" evidence="4">
    <location>
        <begin position="67"/>
        <end position="89"/>
    </location>
</feature>
<dbReference type="SUPFAM" id="SSF55073">
    <property type="entry name" value="Nucleotide cyclase"/>
    <property type="match status" value="1"/>
</dbReference>
<comment type="caution">
    <text evidence="7">The sequence shown here is derived from an EMBL/GenBank/DDBJ whole genome shotgun (WGS) entry which is preliminary data.</text>
</comment>
<dbReference type="Pfam" id="PF00990">
    <property type="entry name" value="GGDEF"/>
    <property type="match status" value="1"/>
</dbReference>
<feature type="transmembrane region" description="Helical" evidence="4">
    <location>
        <begin position="204"/>
        <end position="221"/>
    </location>
</feature>
<proteinExistence type="predicted"/>
<name>A0ABN7ZAZ2_9BURK</name>
<evidence type="ECO:0000256" key="1">
    <source>
        <dbReference type="ARBA" id="ARBA00012528"/>
    </source>
</evidence>
<keyword evidence="4" id="KW-0812">Transmembrane</keyword>
<feature type="domain" description="GGDEF" evidence="6">
    <location>
        <begin position="273"/>
        <end position="412"/>
    </location>
</feature>
<feature type="transmembrane region" description="Helical" evidence="4">
    <location>
        <begin position="95"/>
        <end position="116"/>
    </location>
</feature>
<organism evidence="7 8">
    <name type="scientific">Cupriavidus pampae</name>
    <dbReference type="NCBI Taxonomy" id="659251"/>
    <lineage>
        <taxon>Bacteria</taxon>
        <taxon>Pseudomonadati</taxon>
        <taxon>Pseudomonadota</taxon>
        <taxon>Betaproteobacteria</taxon>
        <taxon>Burkholderiales</taxon>
        <taxon>Burkholderiaceae</taxon>
        <taxon>Cupriavidus</taxon>
    </lineage>
</organism>
<feature type="chain" id="PRO_5046259488" description="diguanylate cyclase" evidence="5">
    <location>
        <begin position="32"/>
        <end position="459"/>
    </location>
</feature>
<keyword evidence="4" id="KW-0472">Membrane</keyword>
<dbReference type="NCBIfam" id="TIGR00254">
    <property type="entry name" value="GGDEF"/>
    <property type="match status" value="1"/>
</dbReference>
<dbReference type="InterPro" id="IPR029787">
    <property type="entry name" value="Nucleotide_cyclase"/>
</dbReference>
<dbReference type="InterPro" id="IPR050469">
    <property type="entry name" value="Diguanylate_Cyclase"/>
</dbReference>
<dbReference type="Gene3D" id="3.30.70.270">
    <property type="match status" value="1"/>
</dbReference>
<feature type="signal peptide" evidence="5">
    <location>
        <begin position="1"/>
        <end position="31"/>
    </location>
</feature>
<keyword evidence="4" id="KW-1133">Transmembrane helix</keyword>
<evidence type="ECO:0000313" key="8">
    <source>
        <dbReference type="Proteomes" id="UP000706525"/>
    </source>
</evidence>
<accession>A0ABN7ZAZ2</accession>